<accession>A0A397IWC6</accession>
<comment type="caution">
    <text evidence="1">The sequence shown here is derived from an EMBL/GenBank/DDBJ whole genome shotgun (WGS) entry which is preliminary data.</text>
</comment>
<dbReference type="EMBL" id="PQFF01000149">
    <property type="protein sequence ID" value="RHZ78678.1"/>
    <property type="molecule type" value="Genomic_DNA"/>
</dbReference>
<protein>
    <submittedName>
        <fullName evidence="1">Uncharacterized protein</fullName>
    </submittedName>
</protein>
<reference evidence="1 2" key="1">
    <citation type="submission" date="2018-08" db="EMBL/GenBank/DDBJ databases">
        <title>Genome and evolution of the arbuscular mycorrhizal fungus Diversispora epigaea (formerly Glomus versiforme) and its bacterial endosymbionts.</title>
        <authorList>
            <person name="Sun X."/>
            <person name="Fei Z."/>
            <person name="Harrison M."/>
        </authorList>
    </citation>
    <scope>NUCLEOTIDE SEQUENCE [LARGE SCALE GENOMIC DNA]</scope>
    <source>
        <strain evidence="1 2">IT104</strain>
    </source>
</reference>
<proteinExistence type="predicted"/>
<organism evidence="1 2">
    <name type="scientific">Diversispora epigaea</name>
    <dbReference type="NCBI Taxonomy" id="1348612"/>
    <lineage>
        <taxon>Eukaryota</taxon>
        <taxon>Fungi</taxon>
        <taxon>Fungi incertae sedis</taxon>
        <taxon>Mucoromycota</taxon>
        <taxon>Glomeromycotina</taxon>
        <taxon>Glomeromycetes</taxon>
        <taxon>Diversisporales</taxon>
        <taxon>Diversisporaceae</taxon>
        <taxon>Diversispora</taxon>
    </lineage>
</organism>
<sequence length="222" mass="25818">MAQPPRVNYPSSAPNTMFNYDQIETVRSRMMQVDESQTEFLNINDLTQVSWVDYLNRYNIFLSKHTGLSNTFIESNFKKVVLHPREIPPVEQEEKFSTLLRTKPIPEIANKEKQIKLEVAIEEGLDGIEKDAKEDMNDEAKWDKLQKEWEIRYKEHREVAKTASLICEDIIGKMDVKRRLEVEEEETKPNNEDIGTQQKLSLEDVLEFMSSGRQNGKGPLVS</sequence>
<keyword evidence="2" id="KW-1185">Reference proteome</keyword>
<dbReference type="AlphaFoldDB" id="A0A397IWC6"/>
<evidence type="ECO:0000313" key="2">
    <source>
        <dbReference type="Proteomes" id="UP000266861"/>
    </source>
</evidence>
<evidence type="ECO:0000313" key="1">
    <source>
        <dbReference type="EMBL" id="RHZ78678.1"/>
    </source>
</evidence>
<name>A0A397IWC6_9GLOM</name>
<dbReference type="Proteomes" id="UP000266861">
    <property type="component" value="Unassembled WGS sequence"/>
</dbReference>
<dbReference type="OrthoDB" id="5568181at2759"/>
<gene>
    <name evidence="1" type="ORF">Glove_158g48</name>
</gene>